<proteinExistence type="predicted"/>
<dbReference type="Proteomes" id="UP001210865">
    <property type="component" value="Chromosome"/>
</dbReference>
<accession>A0ABY7NP69</accession>
<sequence length="229" mass="25749">MTDRRMAELAIYDMDRTITRTGTYTPFLIHAALARAPWRLLLLPIALLAMLGYACKLFTRAKLKEINQSLLLGRHIARADLAPLTASFADRVYRLNTLPGALKQIEEDRAAGRRLVLATASYRLYVEAIAERLRFDDVIATNSIIGLDARVTAKIDGENCYGPAKLRMIEAWFAAQGIDRAAVHVRFYSDHVSDAPVMEWADEAFAANPSPQMRALAVKRGWPIRHWGR</sequence>
<evidence type="ECO:0000256" key="2">
    <source>
        <dbReference type="ARBA" id="ARBA00022801"/>
    </source>
</evidence>
<name>A0ABY7NP69_9SPHN</name>
<dbReference type="Pfam" id="PF12710">
    <property type="entry name" value="HAD"/>
    <property type="match status" value="1"/>
</dbReference>
<evidence type="ECO:0000256" key="3">
    <source>
        <dbReference type="ARBA" id="ARBA00022842"/>
    </source>
</evidence>
<evidence type="ECO:0000313" key="5">
    <source>
        <dbReference type="Proteomes" id="UP001210865"/>
    </source>
</evidence>
<keyword evidence="2" id="KW-0378">Hydrolase</keyword>
<protein>
    <submittedName>
        <fullName evidence="4">HAD-IB family phosphatase</fullName>
    </submittedName>
</protein>
<keyword evidence="5" id="KW-1185">Reference proteome</keyword>
<evidence type="ECO:0000313" key="4">
    <source>
        <dbReference type="EMBL" id="WBO22261.1"/>
    </source>
</evidence>
<keyword evidence="1" id="KW-0479">Metal-binding</keyword>
<dbReference type="InterPro" id="IPR050582">
    <property type="entry name" value="HAD-like_SerB"/>
</dbReference>
<dbReference type="PANTHER" id="PTHR43344">
    <property type="entry name" value="PHOSPHOSERINE PHOSPHATASE"/>
    <property type="match status" value="1"/>
</dbReference>
<dbReference type="NCBIfam" id="TIGR01488">
    <property type="entry name" value="HAD-SF-IB"/>
    <property type="match status" value="1"/>
</dbReference>
<organism evidence="4 5">
    <name type="scientific">Sphingomonas abietis</name>
    <dbReference type="NCBI Taxonomy" id="3012344"/>
    <lineage>
        <taxon>Bacteria</taxon>
        <taxon>Pseudomonadati</taxon>
        <taxon>Pseudomonadota</taxon>
        <taxon>Alphaproteobacteria</taxon>
        <taxon>Sphingomonadales</taxon>
        <taxon>Sphingomonadaceae</taxon>
        <taxon>Sphingomonas</taxon>
    </lineage>
</organism>
<gene>
    <name evidence="4" type="ORF">PBT88_19280</name>
</gene>
<reference evidence="4 5" key="1">
    <citation type="submission" date="2022-12" db="EMBL/GenBank/DDBJ databases">
        <title>Sphingomonas abieness sp. nov., an endophytic bacterium isolated from Abies koreana.</title>
        <authorList>
            <person name="Jiang L."/>
            <person name="Lee J."/>
        </authorList>
    </citation>
    <scope>NUCLEOTIDE SEQUENCE [LARGE SCALE GENOMIC DNA]</scope>
    <source>
        <strain evidence="5">PAMB 00755</strain>
    </source>
</reference>
<dbReference type="SUPFAM" id="SSF56784">
    <property type="entry name" value="HAD-like"/>
    <property type="match status" value="1"/>
</dbReference>
<keyword evidence="3" id="KW-0460">Magnesium</keyword>
<dbReference type="Gene3D" id="3.40.50.1000">
    <property type="entry name" value="HAD superfamily/HAD-like"/>
    <property type="match status" value="1"/>
</dbReference>
<dbReference type="InterPro" id="IPR036412">
    <property type="entry name" value="HAD-like_sf"/>
</dbReference>
<dbReference type="EMBL" id="CP115174">
    <property type="protein sequence ID" value="WBO22261.1"/>
    <property type="molecule type" value="Genomic_DNA"/>
</dbReference>
<dbReference type="RefSeq" id="WP_270076909.1">
    <property type="nucleotide sequence ID" value="NZ_CP115174.1"/>
</dbReference>
<evidence type="ECO:0000256" key="1">
    <source>
        <dbReference type="ARBA" id="ARBA00022723"/>
    </source>
</evidence>
<dbReference type="Gene3D" id="1.20.1440.100">
    <property type="entry name" value="SG protein - dephosphorylation function"/>
    <property type="match status" value="1"/>
</dbReference>
<dbReference type="PANTHER" id="PTHR43344:SF13">
    <property type="entry name" value="PHOSPHATASE RV3661-RELATED"/>
    <property type="match status" value="1"/>
</dbReference>
<dbReference type="InterPro" id="IPR023214">
    <property type="entry name" value="HAD_sf"/>
</dbReference>